<gene>
    <name evidence="2" type="ORF">JFN93_07060</name>
</gene>
<evidence type="ECO:0000313" key="2">
    <source>
        <dbReference type="EMBL" id="MBJ6724460.1"/>
    </source>
</evidence>
<dbReference type="Proteomes" id="UP000636888">
    <property type="component" value="Unassembled WGS sequence"/>
</dbReference>
<dbReference type="EMBL" id="JAEMHM010000005">
    <property type="protein sequence ID" value="MBJ6724460.1"/>
    <property type="molecule type" value="Genomic_DNA"/>
</dbReference>
<protein>
    <submittedName>
        <fullName evidence="2">Uncharacterized protein</fullName>
    </submittedName>
</protein>
<proteinExistence type="predicted"/>
<dbReference type="RefSeq" id="WP_199383310.1">
    <property type="nucleotide sequence ID" value="NZ_JAEMHM010000005.1"/>
</dbReference>
<reference evidence="2" key="1">
    <citation type="submission" date="2020-12" db="EMBL/GenBank/DDBJ databases">
        <title>Geomonas sp. Red875, isolated from river sediment.</title>
        <authorList>
            <person name="Xu Z."/>
            <person name="Zhang Z."/>
            <person name="Masuda Y."/>
            <person name="Itoh H."/>
            <person name="Senoo K."/>
        </authorList>
    </citation>
    <scope>NUCLEOTIDE SEQUENCE</scope>
    <source>
        <strain evidence="2">Red875</strain>
    </source>
</reference>
<name>A0A8J7JL34_9BACT</name>
<evidence type="ECO:0000256" key="1">
    <source>
        <dbReference type="SAM" id="MobiDB-lite"/>
    </source>
</evidence>
<comment type="caution">
    <text evidence="2">The sequence shown here is derived from an EMBL/GenBank/DDBJ whole genome shotgun (WGS) entry which is preliminary data.</text>
</comment>
<accession>A0A8J7JL34</accession>
<organism evidence="2 3">
    <name type="scientific">Geomesophilobacter sediminis</name>
    <dbReference type="NCBI Taxonomy" id="2798584"/>
    <lineage>
        <taxon>Bacteria</taxon>
        <taxon>Pseudomonadati</taxon>
        <taxon>Thermodesulfobacteriota</taxon>
        <taxon>Desulfuromonadia</taxon>
        <taxon>Geobacterales</taxon>
        <taxon>Geobacteraceae</taxon>
        <taxon>Geomesophilobacter</taxon>
    </lineage>
</organism>
<sequence>MSRQQAVPTFFQEPEFPPRITPHPQYLREIIQRLAGGTGPSGAIAADRLPFAPGDATAGTETELQAVVLGAKENVDLPLTIEGSDYFANIVKRARSGETPRKRIAHLERFLNENREQVWENSWVRFSRQRLSPFAREVFDTDLLADKGNPAAGKRSDVARFSVPGSAGEQLRLPISYLLKLSLADLIGSRAIPASLIPLATRLMGHFLNDNTSPETFSFHVVPLTKETGMGRAVARETSKRFLFTHLLAQYANESFGLAETGQRALVHFAPHPPMRQKELNDQIADAFYRELFMSPCLSGWDRGEEKHRYMQLCHQVLSRSQLNAVAKLREAGIIVNNLVVLPNVSNVSLANNGTHVSLGSRRLGTLLSDPASGFTAAHEKYLGDLTIKMTEHFLPLFVGTYSAAPYRLGYTDFHPERALGFLPHELDYTHLRMLWRRWQKKASLSIFGQPVTPFGPPWIDRIVSGMFGLKGDFVPDFRLVDYLICLLSTPQSPALDGRCGNGDKLKRDLADLGVFDRQMSLYLLFKLREFGNMGFSGFEGRHYSQFDSLEDDLGRATDLQLLVTALAYKLMVKGDLSHRAIPDDPSLESERRQIFFASAIGVPTFFVRKGTRNRFLMRIVSRTADLRGSSRYPGYLRVKVDQYRLALLDLIKEEGADLIEMMDMWETVADLERRICDPQQYAASGKLTRGILEEVDAPTPMKASADEFNRGAERYYRGTLRRRHLEEGLRFLREDFRELDREAANGSGVGLIGLAELAPDGAETFLDQVGADFLADRLGGEGLRRLIGLTLLTVSRDSERAESLRKEEKRHAAPVHRAL</sequence>
<feature type="compositionally biased region" description="Basic and acidic residues" evidence="1">
    <location>
        <begin position="801"/>
        <end position="812"/>
    </location>
</feature>
<feature type="region of interest" description="Disordered" evidence="1">
    <location>
        <begin position="801"/>
        <end position="820"/>
    </location>
</feature>
<dbReference type="AlphaFoldDB" id="A0A8J7JL34"/>
<keyword evidence="3" id="KW-1185">Reference proteome</keyword>
<evidence type="ECO:0000313" key="3">
    <source>
        <dbReference type="Proteomes" id="UP000636888"/>
    </source>
</evidence>